<dbReference type="RefSeq" id="WP_183954280.1">
    <property type="nucleotide sequence ID" value="NZ_JACIEB010000002.1"/>
</dbReference>
<dbReference type="PANTHER" id="PTHR32347">
    <property type="entry name" value="EFFLUX SYSTEM COMPONENT YKNX-RELATED"/>
    <property type="match status" value="1"/>
</dbReference>
<dbReference type="Pfam" id="PF25881">
    <property type="entry name" value="HH_YBHG"/>
    <property type="match status" value="1"/>
</dbReference>
<organism evidence="6 7">
    <name type="scientific">Sphingobium fontiphilum</name>
    <dbReference type="NCBI Taxonomy" id="944425"/>
    <lineage>
        <taxon>Bacteria</taxon>
        <taxon>Pseudomonadati</taxon>
        <taxon>Pseudomonadota</taxon>
        <taxon>Alphaproteobacteria</taxon>
        <taxon>Sphingomonadales</taxon>
        <taxon>Sphingomonadaceae</taxon>
        <taxon>Sphingobium</taxon>
    </lineage>
</organism>
<keyword evidence="2 3" id="KW-0175">Coiled coil</keyword>
<dbReference type="EMBL" id="JACIEB010000002">
    <property type="protein sequence ID" value="MBB3981254.1"/>
    <property type="molecule type" value="Genomic_DNA"/>
</dbReference>
<evidence type="ECO:0000256" key="4">
    <source>
        <dbReference type="SAM" id="MobiDB-lite"/>
    </source>
</evidence>
<dbReference type="InterPro" id="IPR050465">
    <property type="entry name" value="UPF0194_transport"/>
</dbReference>
<feature type="domain" description="YbhG-like alpha-helical hairpin" evidence="5">
    <location>
        <begin position="76"/>
        <end position="203"/>
    </location>
</feature>
<dbReference type="Proteomes" id="UP000552757">
    <property type="component" value="Unassembled WGS sequence"/>
</dbReference>
<feature type="coiled-coil region" evidence="3">
    <location>
        <begin position="85"/>
        <end position="131"/>
    </location>
</feature>
<evidence type="ECO:0000313" key="6">
    <source>
        <dbReference type="EMBL" id="MBB3981254.1"/>
    </source>
</evidence>
<comment type="caution">
    <text evidence="6">The sequence shown here is derived from an EMBL/GenBank/DDBJ whole genome shotgun (WGS) entry which is preliminary data.</text>
</comment>
<sequence length="334" mass="34973">MQRRVVVGGVIIAVTALAALAGWSMGLFGGDDHRLALYGNVDVRQVDLAFRVGGRIATIGPEEGAKVRAGDMLATLDARPLGDALSAAQARLDVAQAELAKAQAGSRPQEIEQAQARLAEAQAGLARASEDMARRSELVKTGAVSQQAYDATAAQYRAAQAQVQVATQALSLALAGAREEDKAAAAAQAAAARAQRDGAQTSLSDATLRAPHGGAILTRAREPGAIVQPGETVLTLTIDRPIRLRAYVGARDLSRIAPGMKVTVSTDGNPRTYHGAIAQISPTAEFTPKTVQTQDLRTELVYRVRVLIDDPDDGLRQGQPVTIDVPGARPRAGD</sequence>
<dbReference type="Gene3D" id="2.40.30.170">
    <property type="match status" value="1"/>
</dbReference>
<dbReference type="SUPFAM" id="SSF111369">
    <property type="entry name" value="HlyD-like secretion proteins"/>
    <property type="match status" value="3"/>
</dbReference>
<evidence type="ECO:0000256" key="3">
    <source>
        <dbReference type="SAM" id="Coils"/>
    </source>
</evidence>
<dbReference type="PANTHER" id="PTHR32347:SF29">
    <property type="entry name" value="UPF0194 MEMBRANE PROTEIN YBHG"/>
    <property type="match status" value="1"/>
</dbReference>
<evidence type="ECO:0000259" key="5">
    <source>
        <dbReference type="Pfam" id="PF25881"/>
    </source>
</evidence>
<accession>A0A7W6DLI8</accession>
<dbReference type="GO" id="GO:0030313">
    <property type="term" value="C:cell envelope"/>
    <property type="evidence" value="ECO:0007669"/>
    <property type="project" value="UniProtKB-SubCell"/>
</dbReference>
<protein>
    <submittedName>
        <fullName evidence="6">HlyD family secretion protein</fullName>
    </submittedName>
</protein>
<comment type="subcellular location">
    <subcellularLocation>
        <location evidence="1">Cell envelope</location>
    </subcellularLocation>
</comment>
<feature type="region of interest" description="Disordered" evidence="4">
    <location>
        <begin position="313"/>
        <end position="334"/>
    </location>
</feature>
<dbReference type="AlphaFoldDB" id="A0A7W6DLI8"/>
<dbReference type="Gene3D" id="1.10.287.470">
    <property type="entry name" value="Helix hairpin bin"/>
    <property type="match status" value="2"/>
</dbReference>
<gene>
    <name evidence="6" type="ORF">GGR44_000901</name>
</gene>
<evidence type="ECO:0000313" key="7">
    <source>
        <dbReference type="Proteomes" id="UP000552757"/>
    </source>
</evidence>
<dbReference type="Gene3D" id="2.40.50.100">
    <property type="match status" value="1"/>
</dbReference>
<reference evidence="6 7" key="1">
    <citation type="submission" date="2020-08" db="EMBL/GenBank/DDBJ databases">
        <title>Genomic Encyclopedia of Type Strains, Phase IV (KMG-IV): sequencing the most valuable type-strain genomes for metagenomic binning, comparative biology and taxonomic classification.</title>
        <authorList>
            <person name="Goeker M."/>
        </authorList>
    </citation>
    <scope>NUCLEOTIDE SEQUENCE [LARGE SCALE GENOMIC DNA]</scope>
    <source>
        <strain evidence="6 7">DSM 29348</strain>
    </source>
</reference>
<proteinExistence type="predicted"/>
<dbReference type="InterPro" id="IPR059052">
    <property type="entry name" value="HH_YbhG-like"/>
</dbReference>
<keyword evidence="7" id="KW-1185">Reference proteome</keyword>
<evidence type="ECO:0000256" key="1">
    <source>
        <dbReference type="ARBA" id="ARBA00004196"/>
    </source>
</evidence>
<name>A0A7W6DLI8_9SPHN</name>
<evidence type="ECO:0000256" key="2">
    <source>
        <dbReference type="ARBA" id="ARBA00023054"/>
    </source>
</evidence>